<sequence>MSSVSVPSPQAGHAAPAASSALPSYSAREELANSITHGVGIVLAIAGLAVLVAFSTLNGDVWHIVSCAVFGAAMILCYTASTLYHSVSGERLRQVFRTLDHSAIFLLIAGTYTPFMLVSLRGPWGWSLFVLIWTLAIAGIVLRLTLRGRLHGLVVALYVAMGWVAIIAIQPLLARLGGGGLALLAAGGLAYTGGVVFYKWRRLPYNHAIWHGFVLLGSALHFFAVLFYVIPWPATGVSA</sequence>
<evidence type="ECO:0000256" key="6">
    <source>
        <dbReference type="ARBA" id="ARBA00023136"/>
    </source>
</evidence>
<organism evidence="9 10">
    <name type="scientific">Rhodocyclus tenuis</name>
    <name type="common">Rhodospirillum tenue</name>
    <dbReference type="NCBI Taxonomy" id="1066"/>
    <lineage>
        <taxon>Bacteria</taxon>
        <taxon>Pseudomonadati</taxon>
        <taxon>Pseudomonadota</taxon>
        <taxon>Betaproteobacteria</taxon>
        <taxon>Rhodocyclales</taxon>
        <taxon>Rhodocyclaceae</taxon>
        <taxon>Rhodocyclus</taxon>
    </lineage>
</organism>
<feature type="transmembrane region" description="Helical" evidence="8">
    <location>
        <begin position="35"/>
        <end position="55"/>
    </location>
</feature>
<protein>
    <submittedName>
        <fullName evidence="9">Hemolysin III family protein</fullName>
    </submittedName>
</protein>
<keyword evidence="6 8" id="KW-0472">Membrane</keyword>
<name>A0A6L5JYG9_RHOTE</name>
<feature type="binding site" evidence="7">
    <location>
        <position position="207"/>
    </location>
    <ligand>
        <name>Zn(2+)</name>
        <dbReference type="ChEBI" id="CHEBI:29105"/>
    </ligand>
</feature>
<feature type="transmembrane region" description="Helical" evidence="8">
    <location>
        <begin position="210"/>
        <end position="230"/>
    </location>
</feature>
<feature type="binding site" evidence="7">
    <location>
        <position position="211"/>
    </location>
    <ligand>
        <name>Zn(2+)</name>
        <dbReference type="ChEBI" id="CHEBI:29105"/>
    </ligand>
</feature>
<dbReference type="PANTHER" id="PTHR20855">
    <property type="entry name" value="ADIPOR/PROGESTIN RECEPTOR-RELATED"/>
    <property type="match status" value="1"/>
</dbReference>
<proteinExistence type="inferred from homology"/>
<feature type="transmembrane region" description="Helical" evidence="8">
    <location>
        <begin position="126"/>
        <end position="146"/>
    </location>
</feature>
<feature type="transmembrane region" description="Helical" evidence="8">
    <location>
        <begin position="61"/>
        <end position="81"/>
    </location>
</feature>
<dbReference type="InterPro" id="IPR005744">
    <property type="entry name" value="Hy-lIII"/>
</dbReference>
<evidence type="ECO:0000256" key="2">
    <source>
        <dbReference type="ARBA" id="ARBA00008488"/>
    </source>
</evidence>
<dbReference type="GO" id="GO:0046872">
    <property type="term" value="F:metal ion binding"/>
    <property type="evidence" value="ECO:0007669"/>
    <property type="project" value="UniProtKB-KW"/>
</dbReference>
<dbReference type="EMBL" id="WIXJ01000005">
    <property type="protein sequence ID" value="MQY51882.1"/>
    <property type="molecule type" value="Genomic_DNA"/>
</dbReference>
<dbReference type="Proteomes" id="UP000480275">
    <property type="component" value="Unassembled WGS sequence"/>
</dbReference>
<evidence type="ECO:0000256" key="1">
    <source>
        <dbReference type="ARBA" id="ARBA00004651"/>
    </source>
</evidence>
<evidence type="ECO:0000256" key="7">
    <source>
        <dbReference type="PIRSR" id="PIRSR604254-1"/>
    </source>
</evidence>
<evidence type="ECO:0000256" key="8">
    <source>
        <dbReference type="SAM" id="Phobius"/>
    </source>
</evidence>
<gene>
    <name evidence="9" type="ORF">GHK24_08845</name>
</gene>
<dbReference type="GO" id="GO:0140911">
    <property type="term" value="F:pore-forming activity"/>
    <property type="evidence" value="ECO:0007669"/>
    <property type="project" value="InterPro"/>
</dbReference>
<dbReference type="NCBIfam" id="TIGR01065">
    <property type="entry name" value="hlyIII"/>
    <property type="match status" value="1"/>
</dbReference>
<comment type="subcellular location">
    <subcellularLocation>
        <location evidence="1">Cell membrane</location>
        <topology evidence="1">Multi-pass membrane protein</topology>
    </subcellularLocation>
</comment>
<feature type="transmembrane region" description="Helical" evidence="8">
    <location>
        <begin position="102"/>
        <end position="120"/>
    </location>
</feature>
<comment type="similarity">
    <text evidence="2">Belongs to the UPF0073 (Hly-III) family.</text>
</comment>
<evidence type="ECO:0000256" key="3">
    <source>
        <dbReference type="ARBA" id="ARBA00022475"/>
    </source>
</evidence>
<feature type="transmembrane region" description="Helical" evidence="8">
    <location>
        <begin position="153"/>
        <end position="173"/>
    </location>
</feature>
<keyword evidence="3" id="KW-1003">Cell membrane</keyword>
<keyword evidence="5 8" id="KW-1133">Transmembrane helix</keyword>
<dbReference type="AlphaFoldDB" id="A0A6L5JYG9"/>
<evidence type="ECO:0000313" key="9">
    <source>
        <dbReference type="EMBL" id="MQY51882.1"/>
    </source>
</evidence>
<dbReference type="Pfam" id="PF03006">
    <property type="entry name" value="HlyIII"/>
    <property type="match status" value="1"/>
</dbReference>
<evidence type="ECO:0000256" key="5">
    <source>
        <dbReference type="ARBA" id="ARBA00022989"/>
    </source>
</evidence>
<dbReference type="PANTHER" id="PTHR20855:SF3">
    <property type="entry name" value="LD03007P"/>
    <property type="match status" value="1"/>
</dbReference>
<evidence type="ECO:0000313" key="10">
    <source>
        <dbReference type="Proteomes" id="UP000480275"/>
    </source>
</evidence>
<dbReference type="InterPro" id="IPR004254">
    <property type="entry name" value="AdipoR/HlyIII-related"/>
</dbReference>
<feature type="binding site" evidence="7">
    <location>
        <position position="85"/>
    </location>
    <ligand>
        <name>Zn(2+)</name>
        <dbReference type="ChEBI" id="CHEBI:29105"/>
    </ligand>
</feature>
<feature type="transmembrane region" description="Helical" evidence="8">
    <location>
        <begin position="179"/>
        <end position="198"/>
    </location>
</feature>
<keyword evidence="7" id="KW-0862">Zinc</keyword>
<comment type="caution">
    <text evidence="9">The sequence shown here is derived from an EMBL/GenBank/DDBJ whole genome shotgun (WGS) entry which is preliminary data.</text>
</comment>
<evidence type="ECO:0000256" key="4">
    <source>
        <dbReference type="ARBA" id="ARBA00022692"/>
    </source>
</evidence>
<reference evidence="9 10" key="1">
    <citation type="submission" date="2019-10" db="EMBL/GenBank/DDBJ databases">
        <title>Whole-genome sequence of the purple nonsulfur photosynthetic bacterium Rhodocyclus tenuis.</title>
        <authorList>
            <person name="Kyndt J.A."/>
            <person name="Meyer T.E."/>
        </authorList>
    </citation>
    <scope>NUCLEOTIDE SEQUENCE [LARGE SCALE GENOMIC DNA]</scope>
    <source>
        <strain evidence="9 10">DSM 110</strain>
    </source>
</reference>
<keyword evidence="4 8" id="KW-0812">Transmembrane</keyword>
<dbReference type="GO" id="GO:0005886">
    <property type="term" value="C:plasma membrane"/>
    <property type="evidence" value="ECO:0007669"/>
    <property type="project" value="UniProtKB-SubCell"/>
</dbReference>
<keyword evidence="7" id="KW-0479">Metal-binding</keyword>
<accession>A0A6L5JYG9</accession>